<evidence type="ECO:0000313" key="2">
    <source>
        <dbReference type="Proteomes" id="UP000235965"/>
    </source>
</evidence>
<dbReference type="InParanoid" id="A0A2J7Q5K5"/>
<keyword evidence="2" id="KW-1185">Reference proteome</keyword>
<proteinExistence type="predicted"/>
<accession>A0A2J7Q5K5</accession>
<dbReference type="AlphaFoldDB" id="A0A2J7Q5K5"/>
<dbReference type="EMBL" id="NEVH01017557">
    <property type="protein sequence ID" value="PNF23866.1"/>
    <property type="molecule type" value="Genomic_DNA"/>
</dbReference>
<protein>
    <submittedName>
        <fullName evidence="1">Uncharacterized protein</fullName>
    </submittedName>
</protein>
<sequence>MWLVAKQSHQKDQRGEVVHLVERKGSAEGRMCCLAGAYAWQDVVEGQVARAGTNQGQRLCVSHFDAYGGAPNLL</sequence>
<gene>
    <name evidence="1" type="ORF">B7P43_G13735</name>
</gene>
<comment type="caution">
    <text evidence="1">The sequence shown here is derived from an EMBL/GenBank/DDBJ whole genome shotgun (WGS) entry which is preliminary data.</text>
</comment>
<dbReference type="Proteomes" id="UP000235965">
    <property type="component" value="Unassembled WGS sequence"/>
</dbReference>
<reference evidence="1 2" key="1">
    <citation type="submission" date="2017-12" db="EMBL/GenBank/DDBJ databases">
        <title>Hemimetabolous genomes reveal molecular basis of termite eusociality.</title>
        <authorList>
            <person name="Harrison M.C."/>
            <person name="Jongepier E."/>
            <person name="Robertson H.M."/>
            <person name="Arning N."/>
            <person name="Bitard-Feildel T."/>
            <person name="Chao H."/>
            <person name="Childers C.P."/>
            <person name="Dinh H."/>
            <person name="Doddapaneni H."/>
            <person name="Dugan S."/>
            <person name="Gowin J."/>
            <person name="Greiner C."/>
            <person name="Han Y."/>
            <person name="Hu H."/>
            <person name="Hughes D.S.T."/>
            <person name="Huylmans A.-K."/>
            <person name="Kemena C."/>
            <person name="Kremer L.P.M."/>
            <person name="Lee S.L."/>
            <person name="Lopez-Ezquerra A."/>
            <person name="Mallet L."/>
            <person name="Monroy-Kuhn J.M."/>
            <person name="Moser A."/>
            <person name="Murali S.C."/>
            <person name="Muzny D.M."/>
            <person name="Otani S."/>
            <person name="Piulachs M.-D."/>
            <person name="Poelchau M."/>
            <person name="Qu J."/>
            <person name="Schaub F."/>
            <person name="Wada-Katsumata A."/>
            <person name="Worley K.C."/>
            <person name="Xie Q."/>
            <person name="Ylla G."/>
            <person name="Poulsen M."/>
            <person name="Gibbs R.A."/>
            <person name="Schal C."/>
            <person name="Richards S."/>
            <person name="Belles X."/>
            <person name="Korb J."/>
            <person name="Bornberg-Bauer E."/>
        </authorList>
    </citation>
    <scope>NUCLEOTIDE SEQUENCE [LARGE SCALE GENOMIC DNA]</scope>
    <source>
        <tissue evidence="1">Whole body</tissue>
    </source>
</reference>
<organism evidence="1 2">
    <name type="scientific">Cryptotermes secundus</name>
    <dbReference type="NCBI Taxonomy" id="105785"/>
    <lineage>
        <taxon>Eukaryota</taxon>
        <taxon>Metazoa</taxon>
        <taxon>Ecdysozoa</taxon>
        <taxon>Arthropoda</taxon>
        <taxon>Hexapoda</taxon>
        <taxon>Insecta</taxon>
        <taxon>Pterygota</taxon>
        <taxon>Neoptera</taxon>
        <taxon>Polyneoptera</taxon>
        <taxon>Dictyoptera</taxon>
        <taxon>Blattodea</taxon>
        <taxon>Blattoidea</taxon>
        <taxon>Termitoidae</taxon>
        <taxon>Kalotermitidae</taxon>
        <taxon>Cryptotermitinae</taxon>
        <taxon>Cryptotermes</taxon>
    </lineage>
</organism>
<evidence type="ECO:0000313" key="1">
    <source>
        <dbReference type="EMBL" id="PNF23866.1"/>
    </source>
</evidence>
<name>A0A2J7Q5K5_9NEOP</name>